<keyword evidence="3" id="KW-0238">DNA-binding</keyword>
<dbReference type="Gene3D" id="3.90.220.20">
    <property type="entry name" value="DNA methylase specificity domains"/>
    <property type="match status" value="1"/>
</dbReference>
<feature type="domain" description="Type I restriction modification DNA specificity" evidence="4">
    <location>
        <begin position="2"/>
        <end position="191"/>
    </location>
</feature>
<dbReference type="Proteomes" id="UP001165677">
    <property type="component" value="Unassembled WGS sequence"/>
</dbReference>
<dbReference type="SUPFAM" id="SSF116734">
    <property type="entry name" value="DNA methylase specificity domain"/>
    <property type="match status" value="2"/>
</dbReference>
<dbReference type="RefSeq" id="WP_264369842.1">
    <property type="nucleotide sequence ID" value="NZ_JAPCIO010000013.1"/>
</dbReference>
<dbReference type="InterPro" id="IPR000055">
    <property type="entry name" value="Restrct_endonuc_typeI_TRD"/>
</dbReference>
<keyword evidence="5" id="KW-0540">Nuclease</keyword>
<keyword evidence="5" id="KW-0378">Hydrolase</keyword>
<dbReference type="GO" id="GO:0004519">
    <property type="term" value="F:endonuclease activity"/>
    <property type="evidence" value="ECO:0007669"/>
    <property type="project" value="UniProtKB-KW"/>
</dbReference>
<evidence type="ECO:0000256" key="3">
    <source>
        <dbReference type="ARBA" id="ARBA00023125"/>
    </source>
</evidence>
<evidence type="ECO:0000256" key="1">
    <source>
        <dbReference type="ARBA" id="ARBA00010923"/>
    </source>
</evidence>
<gene>
    <name evidence="5" type="ORF">OJ995_13080</name>
</gene>
<evidence type="ECO:0000313" key="6">
    <source>
        <dbReference type="Proteomes" id="UP001165677"/>
    </source>
</evidence>
<dbReference type="PANTHER" id="PTHR30408">
    <property type="entry name" value="TYPE-1 RESTRICTION ENZYME ECOKI SPECIFICITY PROTEIN"/>
    <property type="match status" value="1"/>
</dbReference>
<dbReference type="Gene3D" id="1.10.287.1120">
    <property type="entry name" value="Bipartite methylase S protein"/>
    <property type="match status" value="1"/>
</dbReference>
<organism evidence="5 6">
    <name type="scientific">Flavobacterium lacisediminis</name>
    <dbReference type="NCBI Taxonomy" id="2989705"/>
    <lineage>
        <taxon>Bacteria</taxon>
        <taxon>Pseudomonadati</taxon>
        <taxon>Bacteroidota</taxon>
        <taxon>Flavobacteriia</taxon>
        <taxon>Flavobacteriales</taxon>
        <taxon>Flavobacteriaceae</taxon>
        <taxon>Flavobacterium</taxon>
    </lineage>
</organism>
<evidence type="ECO:0000259" key="4">
    <source>
        <dbReference type="Pfam" id="PF01420"/>
    </source>
</evidence>
<name>A0ABT3EKR1_9FLAO</name>
<dbReference type="EMBL" id="JAPCIO010000013">
    <property type="protein sequence ID" value="MCW1149156.1"/>
    <property type="molecule type" value="Genomic_DNA"/>
</dbReference>
<sequence length="406" mass="47155">MPNNWKTYKLSEINSIQIIDGDRGKNYPSKNEFLKNGYCLFLSAKNITKTGFEFSELSFISEEKDSLLRKGKLETNDIIITTRGTIGNVGYYKENFIYKNVRINSGMVVIRVDEAKISSSYVYQLFKSSVFQEQISSRTSGSAQPQLPIRDLSQIEIKIPENLQEQKSIASILSTIDDKIENNLSINKTLEEMAMALYKHWFVDFGPFQDGEFVDSEIFGINNSVSIPKNFKILNIKEEIIRLKPKNKYTQDNILKLGKIRVYDQSSARILGFHNNEPDFNADFENPLLIFGDHTCRMELICENFSVGPNLIPFKTNIKDYTYLVYLALKDKVKMNDYKRHWSELMLHQFVVPNEIHLLDDFNNLVKEFFNLINKNELENQTLTQLRDTLLPKLISGEVRLKEFRE</sequence>
<comment type="caution">
    <text evidence="5">The sequence shown here is derived from an EMBL/GenBank/DDBJ whole genome shotgun (WGS) entry which is preliminary data.</text>
</comment>
<keyword evidence="6" id="KW-1185">Reference proteome</keyword>
<reference evidence="5" key="1">
    <citation type="submission" date="2022-10" db="EMBL/GenBank/DDBJ databases">
        <title>Flavobacterium sp. nov., a bacterium isolated from lake sediment.</title>
        <authorList>
            <person name="Qu J.-H."/>
        </authorList>
    </citation>
    <scope>NUCLEOTIDE SEQUENCE</scope>
    <source>
        <strain evidence="5">TH16-21</strain>
    </source>
</reference>
<dbReference type="InterPro" id="IPR044946">
    <property type="entry name" value="Restrct_endonuc_typeI_TRD_sf"/>
</dbReference>
<evidence type="ECO:0000256" key="2">
    <source>
        <dbReference type="ARBA" id="ARBA00022747"/>
    </source>
</evidence>
<keyword evidence="5" id="KW-0255">Endonuclease</keyword>
<keyword evidence="2" id="KW-0680">Restriction system</keyword>
<dbReference type="Pfam" id="PF01420">
    <property type="entry name" value="Methylase_S"/>
    <property type="match status" value="1"/>
</dbReference>
<evidence type="ECO:0000313" key="5">
    <source>
        <dbReference type="EMBL" id="MCW1149156.1"/>
    </source>
</evidence>
<dbReference type="InterPro" id="IPR052021">
    <property type="entry name" value="Type-I_RS_S_subunit"/>
</dbReference>
<accession>A0ABT3EKR1</accession>
<dbReference type="PANTHER" id="PTHR30408:SF13">
    <property type="entry name" value="TYPE I RESTRICTION ENZYME HINDI SPECIFICITY SUBUNIT"/>
    <property type="match status" value="1"/>
</dbReference>
<protein>
    <submittedName>
        <fullName evidence="5">Restriction endonuclease subunit S</fullName>
    </submittedName>
</protein>
<comment type="similarity">
    <text evidence="1">Belongs to the type-I restriction system S methylase family.</text>
</comment>
<proteinExistence type="inferred from homology"/>